<feature type="transmembrane region" description="Helical" evidence="13">
    <location>
        <begin position="135"/>
        <end position="152"/>
    </location>
</feature>
<dbReference type="Pfam" id="PF01794">
    <property type="entry name" value="Ferric_reduct"/>
    <property type="match status" value="1"/>
</dbReference>
<keyword evidence="11" id="KW-0411">Iron-sulfur</keyword>
<proteinExistence type="predicted"/>
<dbReference type="SFLD" id="SFLDG01168">
    <property type="entry name" value="Ferric_reductase_subgroup_(FRE"/>
    <property type="match status" value="1"/>
</dbReference>
<comment type="subcellular location">
    <subcellularLocation>
        <location evidence="2">Membrane</location>
        <topology evidence="2">Multi-pass membrane protein</topology>
    </subcellularLocation>
</comment>
<keyword evidence="6" id="KW-0479">Metal-binding</keyword>
<dbReference type="InterPro" id="IPR017927">
    <property type="entry name" value="FAD-bd_FR_type"/>
</dbReference>
<keyword evidence="3" id="KW-0285">Flavoprotein</keyword>
<evidence type="ECO:0000313" key="15">
    <source>
        <dbReference type="EMBL" id="WIM05824.1"/>
    </source>
</evidence>
<keyword evidence="5" id="KW-0001">2Fe-2S</keyword>
<gene>
    <name evidence="15" type="ORF">OHM77_00620</name>
</gene>
<dbReference type="GO" id="GO:0046872">
    <property type="term" value="F:metal ion binding"/>
    <property type="evidence" value="ECO:0007669"/>
    <property type="project" value="UniProtKB-KW"/>
</dbReference>
<dbReference type="Proteomes" id="UP001234916">
    <property type="component" value="Chromosome"/>
</dbReference>
<dbReference type="GO" id="GO:0016491">
    <property type="term" value="F:oxidoreductase activity"/>
    <property type="evidence" value="ECO:0007669"/>
    <property type="project" value="UniProtKB-KW"/>
</dbReference>
<sequence length="440" mass="48547">MKILLGLLLAIVAVAWGMDVLATGGSSGGTLPWVIRQEVLYLSGLLSMALMSLAMFLSTRPAWLETPLGGMDRVYRTHKWAGILAVSFAVVHWLVEEVVGDILKAMVGREGRIPKEQFTGFLEVMRDLAKDMGEWAFYVVLAMLAITLWKRFPYKTWRLTHLAMPVIYLMLALHAVMLAPTDYWAQPVGILLATLIAGGIYGALHSLVGRIGRKRQVNGAIVALEQPAPDVLTVRCQLGNGWRGHRPGQFAFVTFDAKEGAHPFTIASADRDDRTITFQIKTLGDYTRTLGNRLEIGQAVKVEGPYGRFDMARQDTNAQQIWIAGGIGVTPFLAWLDSLQQTPSQVSADLHYCTRDRANDPFVARLEASCAAVPGIRLHIHGAQQGETLSAADVAAAQTGSRRSEIWFCGPQGLAEKLKHELGRIGQGRFRFHQEAFEMR</sequence>
<keyword evidence="12 13" id="KW-0472">Membrane</keyword>
<evidence type="ECO:0000256" key="2">
    <source>
        <dbReference type="ARBA" id="ARBA00004141"/>
    </source>
</evidence>
<dbReference type="PANTHER" id="PTHR47354">
    <property type="entry name" value="NADH OXIDOREDUCTASE HCR"/>
    <property type="match status" value="1"/>
</dbReference>
<dbReference type="InterPro" id="IPR050415">
    <property type="entry name" value="MRET"/>
</dbReference>
<keyword evidence="7" id="KW-0274">FAD</keyword>
<keyword evidence="8 13" id="KW-1133">Transmembrane helix</keyword>
<dbReference type="InterPro" id="IPR039261">
    <property type="entry name" value="FNR_nucleotide-bd"/>
</dbReference>
<evidence type="ECO:0000256" key="11">
    <source>
        <dbReference type="ARBA" id="ARBA00023014"/>
    </source>
</evidence>
<evidence type="ECO:0000256" key="10">
    <source>
        <dbReference type="ARBA" id="ARBA00023004"/>
    </source>
</evidence>
<dbReference type="InterPro" id="IPR013112">
    <property type="entry name" value="FAD-bd_8"/>
</dbReference>
<dbReference type="InterPro" id="IPR017938">
    <property type="entry name" value="Riboflavin_synthase-like_b-brl"/>
</dbReference>
<keyword evidence="9" id="KW-0560">Oxidoreductase</keyword>
<feature type="transmembrane region" description="Helical" evidence="13">
    <location>
        <begin position="183"/>
        <end position="204"/>
    </location>
</feature>
<dbReference type="PROSITE" id="PS51384">
    <property type="entry name" value="FAD_FR"/>
    <property type="match status" value="1"/>
</dbReference>
<evidence type="ECO:0000256" key="6">
    <source>
        <dbReference type="ARBA" id="ARBA00022723"/>
    </source>
</evidence>
<evidence type="ECO:0000256" key="13">
    <source>
        <dbReference type="SAM" id="Phobius"/>
    </source>
</evidence>
<feature type="transmembrane region" description="Helical" evidence="13">
    <location>
        <begin position="159"/>
        <end position="177"/>
    </location>
</feature>
<evidence type="ECO:0000256" key="1">
    <source>
        <dbReference type="ARBA" id="ARBA00001974"/>
    </source>
</evidence>
<organism evidence="15">
    <name type="scientific">Candidatus Nitricoxidivorans perseverans</name>
    <dbReference type="NCBI Taxonomy" id="2975601"/>
    <lineage>
        <taxon>Bacteria</taxon>
        <taxon>Pseudomonadati</taxon>
        <taxon>Pseudomonadota</taxon>
        <taxon>Betaproteobacteria</taxon>
        <taxon>Nitrosomonadales</taxon>
        <taxon>Sterolibacteriaceae</taxon>
        <taxon>Candidatus Nitricoxidivorans</taxon>
    </lineage>
</organism>
<dbReference type="SFLD" id="SFLDS00052">
    <property type="entry name" value="Ferric_Reductase_Domain"/>
    <property type="match status" value="1"/>
</dbReference>
<dbReference type="GO" id="GO:0050660">
    <property type="term" value="F:flavin adenine dinucleotide binding"/>
    <property type="evidence" value="ECO:0007669"/>
    <property type="project" value="TreeGrafter"/>
</dbReference>
<evidence type="ECO:0000259" key="14">
    <source>
        <dbReference type="PROSITE" id="PS51384"/>
    </source>
</evidence>
<dbReference type="PANTHER" id="PTHR47354:SF8">
    <property type="entry name" value="1,2-PHENYLACETYL-COA EPOXIDASE, SUBUNIT E"/>
    <property type="match status" value="1"/>
</dbReference>
<dbReference type="KEGG" id="npv:OHM77_00620"/>
<feature type="domain" description="FAD-binding FR-type" evidence="14">
    <location>
        <begin position="214"/>
        <end position="312"/>
    </location>
</feature>
<keyword evidence="10" id="KW-0408">Iron</keyword>
<comment type="cofactor">
    <cofactor evidence="1">
        <name>FAD</name>
        <dbReference type="ChEBI" id="CHEBI:57692"/>
    </cofactor>
</comment>
<keyword evidence="4 13" id="KW-0812">Transmembrane</keyword>
<dbReference type="AlphaFoldDB" id="A0AA49FLD6"/>
<evidence type="ECO:0000256" key="5">
    <source>
        <dbReference type="ARBA" id="ARBA00022714"/>
    </source>
</evidence>
<dbReference type="CDD" id="cd06198">
    <property type="entry name" value="FNR_like_3"/>
    <property type="match status" value="1"/>
</dbReference>
<evidence type="ECO:0000256" key="9">
    <source>
        <dbReference type="ARBA" id="ARBA00023002"/>
    </source>
</evidence>
<dbReference type="Pfam" id="PF08022">
    <property type="entry name" value="FAD_binding_8"/>
    <property type="match status" value="1"/>
</dbReference>
<accession>A0AA49FLD6</accession>
<dbReference type="InterPro" id="IPR013130">
    <property type="entry name" value="Fe3_Rdtase_TM_dom"/>
</dbReference>
<dbReference type="SUPFAM" id="SSF63380">
    <property type="entry name" value="Riboflavin synthase domain-like"/>
    <property type="match status" value="1"/>
</dbReference>
<dbReference type="SUPFAM" id="SSF52343">
    <property type="entry name" value="Ferredoxin reductase-like, C-terminal NADP-linked domain"/>
    <property type="match status" value="1"/>
</dbReference>
<evidence type="ECO:0000256" key="12">
    <source>
        <dbReference type="ARBA" id="ARBA00023136"/>
    </source>
</evidence>
<feature type="transmembrane region" description="Helical" evidence="13">
    <location>
        <begin position="39"/>
        <end position="57"/>
    </location>
</feature>
<dbReference type="EMBL" id="CP107246">
    <property type="protein sequence ID" value="WIM05824.1"/>
    <property type="molecule type" value="Genomic_DNA"/>
</dbReference>
<dbReference type="GO" id="GO:0016020">
    <property type="term" value="C:membrane"/>
    <property type="evidence" value="ECO:0007669"/>
    <property type="project" value="UniProtKB-SubCell"/>
</dbReference>
<name>A0AA49FLD6_9PROT</name>
<dbReference type="GO" id="GO:0051537">
    <property type="term" value="F:2 iron, 2 sulfur cluster binding"/>
    <property type="evidence" value="ECO:0007669"/>
    <property type="project" value="UniProtKB-KW"/>
</dbReference>
<protein>
    <submittedName>
        <fullName evidence="15">Ferric reductase-like transmembrane domain-containing protein</fullName>
    </submittedName>
</protein>
<dbReference type="Gene3D" id="2.40.30.10">
    <property type="entry name" value="Translation factors"/>
    <property type="match status" value="1"/>
</dbReference>
<evidence type="ECO:0000256" key="4">
    <source>
        <dbReference type="ARBA" id="ARBA00022692"/>
    </source>
</evidence>
<evidence type="ECO:0000256" key="3">
    <source>
        <dbReference type="ARBA" id="ARBA00022630"/>
    </source>
</evidence>
<evidence type="ECO:0000256" key="8">
    <source>
        <dbReference type="ARBA" id="ARBA00022989"/>
    </source>
</evidence>
<evidence type="ECO:0000256" key="7">
    <source>
        <dbReference type="ARBA" id="ARBA00022827"/>
    </source>
</evidence>
<dbReference type="Gene3D" id="3.40.50.80">
    <property type="entry name" value="Nucleotide-binding domain of ferredoxin-NADP reductase (FNR) module"/>
    <property type="match status" value="1"/>
</dbReference>
<feature type="transmembrane region" description="Helical" evidence="13">
    <location>
        <begin position="78"/>
        <end position="95"/>
    </location>
</feature>
<reference evidence="15" key="1">
    <citation type="journal article" date="2023" name="Nat. Microbiol.">
        <title>Enrichment and characterization of a nitric oxide-reducing microbial community in a continuous bioreactor.</title>
        <authorList>
            <person name="Garrido-Amador P."/>
            <person name="Stortenbeker N."/>
            <person name="Wessels H.J.C.T."/>
            <person name="Speth D.R."/>
            <person name="Garcia-Heredia I."/>
            <person name="Kartal B."/>
        </authorList>
    </citation>
    <scope>NUCLEOTIDE SEQUENCE</scope>
    <source>
        <strain evidence="15">MAG1</strain>
    </source>
</reference>